<evidence type="ECO:0000313" key="3">
    <source>
        <dbReference type="Proteomes" id="UP001485459"/>
    </source>
</evidence>
<reference evidence="3" key="1">
    <citation type="submission" date="2024-03" db="EMBL/GenBank/DDBJ databases">
        <title>Chitinophaga horti sp. nov., isolated from garden soil.</title>
        <authorList>
            <person name="Lee D.S."/>
            <person name="Han D.M."/>
            <person name="Baek J.H."/>
            <person name="Choi D.G."/>
            <person name="Jeon J.H."/>
            <person name="Jeon C.O."/>
        </authorList>
    </citation>
    <scope>NUCLEOTIDE SEQUENCE [LARGE SCALE GENOMIC DNA]</scope>
    <source>
        <strain evidence="3">GPA1</strain>
    </source>
</reference>
<dbReference type="InterPro" id="IPR036116">
    <property type="entry name" value="FN3_sf"/>
</dbReference>
<dbReference type="Proteomes" id="UP001485459">
    <property type="component" value="Chromosome"/>
</dbReference>
<proteinExistence type="predicted"/>
<evidence type="ECO:0000259" key="1">
    <source>
        <dbReference type="Pfam" id="PF16391"/>
    </source>
</evidence>
<keyword evidence="3" id="KW-1185">Reference proteome</keyword>
<dbReference type="InterPro" id="IPR032164">
    <property type="entry name" value="DUF5000"/>
</dbReference>
<dbReference type="PROSITE" id="PS51257">
    <property type="entry name" value="PROKAR_LIPOPROTEIN"/>
    <property type="match status" value="1"/>
</dbReference>
<dbReference type="Pfam" id="PF16391">
    <property type="entry name" value="DUF5000"/>
    <property type="match status" value="1"/>
</dbReference>
<dbReference type="InterPro" id="IPR013783">
    <property type="entry name" value="Ig-like_fold"/>
</dbReference>
<organism evidence="2 3">
    <name type="scientific">Chitinophaga pollutisoli</name>
    <dbReference type="NCBI Taxonomy" id="3133966"/>
    <lineage>
        <taxon>Bacteria</taxon>
        <taxon>Pseudomonadati</taxon>
        <taxon>Bacteroidota</taxon>
        <taxon>Chitinophagia</taxon>
        <taxon>Chitinophagales</taxon>
        <taxon>Chitinophagaceae</taxon>
        <taxon>Chitinophaga</taxon>
    </lineage>
</organism>
<feature type="domain" description="DUF5000" evidence="1">
    <location>
        <begin position="254"/>
        <end position="393"/>
    </location>
</feature>
<dbReference type="RefSeq" id="WP_341836620.1">
    <property type="nucleotide sequence ID" value="NZ_CP149822.1"/>
</dbReference>
<gene>
    <name evidence="2" type="ORF">WJU16_01810</name>
</gene>
<sequence length="397" mass="44142">MKHPYKWFIAAAAILAGCSKPGMLDEVLGRGEIVYPGKADTVIVNGGKERLELIWTTTDSRITHYRVFWNNGSDSAEVNAAHGHDQLSDTTRFLLERLPEARYVFNVVSFDASGNRSIKAEAEGATYGNMFRNALLNRGLRRAVVAPGGDAELDWMPADSLENITTLRYTDNAGATQTVQVSPADLQTTLANYKSGTPFSYSTAYRPEKSALDTFYAKTETAVSLVPVDKSTFSPLMLPGDAGTAWGWILPYLWDDNIAEGRGYHTPDLNLPQHFNFDLGVTVELREMKWWQRQGATNIFNGGNPKRLEVWGSNNPSPDGSYTGWTLIQDCRSVKPSGAAVGTITQQDADYAAAGELFKFPEGTPPYRYIRIKILERWSTTSRNIHMMEVSFWAKPF</sequence>
<dbReference type="SUPFAM" id="SSF49265">
    <property type="entry name" value="Fibronectin type III"/>
    <property type="match status" value="1"/>
</dbReference>
<dbReference type="SUPFAM" id="SSF49785">
    <property type="entry name" value="Galactose-binding domain-like"/>
    <property type="match status" value="1"/>
</dbReference>
<dbReference type="Gene3D" id="2.60.120.260">
    <property type="entry name" value="Galactose-binding domain-like"/>
    <property type="match status" value="1"/>
</dbReference>
<dbReference type="EMBL" id="CP149822">
    <property type="protein sequence ID" value="WZN41772.1"/>
    <property type="molecule type" value="Genomic_DNA"/>
</dbReference>
<dbReference type="Gene3D" id="2.60.40.10">
    <property type="entry name" value="Immunoglobulins"/>
    <property type="match status" value="1"/>
</dbReference>
<accession>A0ABZ2YQX2</accession>
<dbReference type="Pfam" id="PF16389">
    <property type="entry name" value="DUF4998"/>
    <property type="match status" value="1"/>
</dbReference>
<dbReference type="InterPro" id="IPR008979">
    <property type="entry name" value="Galactose-bd-like_sf"/>
</dbReference>
<evidence type="ECO:0000313" key="2">
    <source>
        <dbReference type="EMBL" id="WZN41772.1"/>
    </source>
</evidence>
<protein>
    <submittedName>
        <fullName evidence="2">DUF4998 domain-containing protein</fullName>
    </submittedName>
</protein>
<name>A0ABZ2YQX2_9BACT</name>